<proteinExistence type="predicted"/>
<gene>
    <name evidence="1" type="ORF">F383_10423</name>
</gene>
<reference evidence="2" key="1">
    <citation type="submission" date="2014-09" db="EMBL/GenBank/DDBJ databases">
        <authorList>
            <person name="Mudge J."/>
            <person name="Ramaraj T."/>
            <person name="Lindquist I.E."/>
            <person name="Bharti A.K."/>
            <person name="Sundararajan A."/>
            <person name="Cameron C.T."/>
            <person name="Woodward J.E."/>
            <person name="May G.D."/>
            <person name="Brubaker C."/>
            <person name="Broadhvest J."/>
            <person name="Wilkins T.A."/>
        </authorList>
    </citation>
    <scope>NUCLEOTIDE SEQUENCE</scope>
    <source>
        <strain evidence="2">cv. AKA8401</strain>
    </source>
</reference>
<dbReference type="AlphaFoldDB" id="A0A0B0P4M0"/>
<dbReference type="EMBL" id="KN414603">
    <property type="protein sequence ID" value="KHG20005.1"/>
    <property type="molecule type" value="Genomic_DNA"/>
</dbReference>
<dbReference type="Proteomes" id="UP000032142">
    <property type="component" value="Unassembled WGS sequence"/>
</dbReference>
<organism evidence="1 2">
    <name type="scientific">Gossypium arboreum</name>
    <name type="common">Tree cotton</name>
    <name type="synonym">Gossypium nanking</name>
    <dbReference type="NCBI Taxonomy" id="29729"/>
    <lineage>
        <taxon>Eukaryota</taxon>
        <taxon>Viridiplantae</taxon>
        <taxon>Streptophyta</taxon>
        <taxon>Embryophyta</taxon>
        <taxon>Tracheophyta</taxon>
        <taxon>Spermatophyta</taxon>
        <taxon>Magnoliopsida</taxon>
        <taxon>eudicotyledons</taxon>
        <taxon>Gunneridae</taxon>
        <taxon>Pentapetalae</taxon>
        <taxon>rosids</taxon>
        <taxon>malvids</taxon>
        <taxon>Malvales</taxon>
        <taxon>Malvaceae</taxon>
        <taxon>Malvoideae</taxon>
        <taxon>Gossypium</taxon>
    </lineage>
</organism>
<sequence>MIEPSEEYVCIMDLDWKGNPIWGLNLTWTGNLDPSSLRPGLVIPP</sequence>
<accession>A0A0B0P4M0</accession>
<evidence type="ECO:0000313" key="1">
    <source>
        <dbReference type="EMBL" id="KHG20005.1"/>
    </source>
</evidence>
<evidence type="ECO:0000313" key="2">
    <source>
        <dbReference type="Proteomes" id="UP000032142"/>
    </source>
</evidence>
<protein>
    <submittedName>
        <fullName evidence="1">Uncharacterized protein</fullName>
    </submittedName>
</protein>
<name>A0A0B0P4M0_GOSAR</name>
<keyword evidence="2" id="KW-1185">Reference proteome</keyword>